<sequence>MGCATSKSAVEVKQTGTSPILVEGGILPKKTPNMSAERTKAFHSAIRWGKTDEVEQMIKELPQLIEATDPVNGNGAIHIASQNGHLDLVKLLIKNKVDVNKQNGGGQTALHMAYSYDLTDVTAALKAAGADGSITNEDGHQSVHGLSGEKDPDSIDFKMNALKSAKSTKTLITAMDVLIKSAASVDKALVVQMALKAKREQKDQWTPDVQAKLGELMTALG</sequence>
<name>A0A7S0RF37_9CHLO</name>
<gene>
    <name evidence="4" type="ORF">POBO1169_LOCUS12774</name>
</gene>
<protein>
    <submittedName>
        <fullName evidence="4">Uncharacterized protein</fullName>
    </submittedName>
</protein>
<evidence type="ECO:0000256" key="1">
    <source>
        <dbReference type="ARBA" id="ARBA00022737"/>
    </source>
</evidence>
<proteinExistence type="predicted"/>
<evidence type="ECO:0000313" key="4">
    <source>
        <dbReference type="EMBL" id="CAD8675591.1"/>
    </source>
</evidence>
<organism evidence="4">
    <name type="scientific">Pyramimonas obovata</name>
    <dbReference type="NCBI Taxonomy" id="1411642"/>
    <lineage>
        <taxon>Eukaryota</taxon>
        <taxon>Viridiplantae</taxon>
        <taxon>Chlorophyta</taxon>
        <taxon>Pyramimonadophyceae</taxon>
        <taxon>Pyramimonadales</taxon>
        <taxon>Pyramimonadaceae</taxon>
        <taxon>Pyramimonas</taxon>
        <taxon>Pyramimonas incertae sedis</taxon>
    </lineage>
</organism>
<dbReference type="AlphaFoldDB" id="A0A7S0RF37"/>
<feature type="repeat" description="ANK" evidence="3">
    <location>
        <begin position="105"/>
        <end position="137"/>
    </location>
</feature>
<dbReference type="PANTHER" id="PTHR24171:SF9">
    <property type="entry name" value="ANKYRIN REPEAT DOMAIN-CONTAINING PROTEIN 39"/>
    <property type="match status" value="1"/>
</dbReference>
<accession>A0A7S0RF37</accession>
<evidence type="ECO:0000256" key="3">
    <source>
        <dbReference type="PROSITE-ProRule" id="PRU00023"/>
    </source>
</evidence>
<dbReference type="PROSITE" id="PS50297">
    <property type="entry name" value="ANK_REP_REGION"/>
    <property type="match status" value="1"/>
</dbReference>
<dbReference type="Pfam" id="PF12796">
    <property type="entry name" value="Ank_2"/>
    <property type="match status" value="1"/>
</dbReference>
<dbReference type="PROSITE" id="PS50088">
    <property type="entry name" value="ANK_REPEAT"/>
    <property type="match status" value="2"/>
</dbReference>
<dbReference type="SMART" id="SM00248">
    <property type="entry name" value="ANK"/>
    <property type="match status" value="3"/>
</dbReference>
<keyword evidence="2 3" id="KW-0040">ANK repeat</keyword>
<keyword evidence="1" id="KW-0677">Repeat</keyword>
<dbReference type="EMBL" id="HBFA01025105">
    <property type="protein sequence ID" value="CAD8675591.1"/>
    <property type="molecule type" value="Transcribed_RNA"/>
</dbReference>
<dbReference type="SUPFAM" id="SSF48403">
    <property type="entry name" value="Ankyrin repeat"/>
    <property type="match status" value="1"/>
</dbReference>
<feature type="repeat" description="ANK" evidence="3">
    <location>
        <begin position="72"/>
        <end position="104"/>
    </location>
</feature>
<reference evidence="4" key="1">
    <citation type="submission" date="2021-01" db="EMBL/GenBank/DDBJ databases">
        <authorList>
            <person name="Corre E."/>
            <person name="Pelletier E."/>
            <person name="Niang G."/>
            <person name="Scheremetjew M."/>
            <person name="Finn R."/>
            <person name="Kale V."/>
            <person name="Holt S."/>
            <person name="Cochrane G."/>
            <person name="Meng A."/>
            <person name="Brown T."/>
            <person name="Cohen L."/>
        </authorList>
    </citation>
    <scope>NUCLEOTIDE SEQUENCE</scope>
    <source>
        <strain evidence="4">CCMP722</strain>
    </source>
</reference>
<dbReference type="PANTHER" id="PTHR24171">
    <property type="entry name" value="ANKYRIN REPEAT DOMAIN-CONTAINING PROTEIN 39-RELATED"/>
    <property type="match status" value="1"/>
</dbReference>
<evidence type="ECO:0000256" key="2">
    <source>
        <dbReference type="ARBA" id="ARBA00023043"/>
    </source>
</evidence>
<dbReference type="Gene3D" id="1.25.40.20">
    <property type="entry name" value="Ankyrin repeat-containing domain"/>
    <property type="match status" value="1"/>
</dbReference>
<dbReference type="InterPro" id="IPR036770">
    <property type="entry name" value="Ankyrin_rpt-contain_sf"/>
</dbReference>
<dbReference type="InterPro" id="IPR002110">
    <property type="entry name" value="Ankyrin_rpt"/>
</dbReference>